<proteinExistence type="predicted"/>
<dbReference type="AlphaFoldDB" id="A0A8J2PZF8"/>
<feature type="compositionally biased region" description="Basic residues" evidence="1">
    <location>
        <begin position="95"/>
        <end position="105"/>
    </location>
</feature>
<evidence type="ECO:0000313" key="3">
    <source>
        <dbReference type="Proteomes" id="UP000746747"/>
    </source>
</evidence>
<feature type="region of interest" description="Disordered" evidence="1">
    <location>
        <begin position="1"/>
        <end position="29"/>
    </location>
</feature>
<reference evidence="2" key="1">
    <citation type="submission" date="2021-09" db="EMBL/GenBank/DDBJ databases">
        <authorList>
            <consortium name="Pathogen Informatics"/>
        </authorList>
    </citation>
    <scope>NUCLEOTIDE SEQUENCE</scope>
</reference>
<feature type="compositionally biased region" description="Acidic residues" evidence="1">
    <location>
        <begin position="15"/>
        <end position="29"/>
    </location>
</feature>
<sequence length="495" mass="54915">TIQMRGRSLSPLSDDFLETEESSDGSEEIGYDSAPVLELMANVENENIELSVKDRMDYIIAIVCGDIEKAPLLEDSKYELNTEILHNECSSKPQVRPKGHPRLSHGKTEQLAKLSLSLSKKKKHDPPTCLRIVRKCIVENVAVDQMVGPSKASHESDEETKHEVEPPKKRGRGRKPKPKAEQTSKNDIEKDELSGNSDEAEDGRKQRPSRQRRKPNWINENYVTGFKNKRARRDDDDVDLEYAQPKGQSRPSSRTGQSRPPSRTESKCTKNADSQRSTSVEFCSTIPGIQSEASSEETSNSSTPAPHESTYNIATSSNGNSAIRSSFPLSSTGMSSTDAENGRDIMSKKTCRLQYAPRARRMKYGDDSLSNVDEDEIACTSSKNAKRQVTSDSAKVASGSGRPISQSRRKQDLSTIHENNDEVMILRYSNGEASLPKDLSEIPAYLTETQPDLFFSFIRPASPSSDGAHKSMQCGDIIVNISEHEASTKYVSHAR</sequence>
<feature type="region of interest" description="Disordered" evidence="1">
    <location>
        <begin position="383"/>
        <end position="412"/>
    </location>
</feature>
<feature type="compositionally biased region" description="Basic residues" evidence="1">
    <location>
        <begin position="206"/>
        <end position="215"/>
    </location>
</feature>
<name>A0A8J2PZF8_9BILA</name>
<protein>
    <submittedName>
        <fullName evidence="2">Uncharacterized protein</fullName>
    </submittedName>
</protein>
<dbReference type="OrthoDB" id="10066279at2759"/>
<feature type="compositionally biased region" description="Polar residues" evidence="1">
    <location>
        <begin position="246"/>
        <end position="261"/>
    </location>
</feature>
<evidence type="ECO:0000313" key="2">
    <source>
        <dbReference type="EMBL" id="CAG9529566.1"/>
    </source>
</evidence>
<comment type="caution">
    <text evidence="2">The sequence shown here is derived from an EMBL/GenBank/DDBJ whole genome shotgun (WGS) entry which is preliminary data.</text>
</comment>
<accession>A0A8J2PZF8</accession>
<evidence type="ECO:0000256" key="1">
    <source>
        <dbReference type="SAM" id="MobiDB-lite"/>
    </source>
</evidence>
<feature type="compositionally biased region" description="Basic and acidic residues" evidence="1">
    <location>
        <begin position="152"/>
        <end position="168"/>
    </location>
</feature>
<keyword evidence="3" id="KW-1185">Reference proteome</keyword>
<organism evidence="2 3">
    <name type="scientific">Cercopithifilaria johnstoni</name>
    <dbReference type="NCBI Taxonomy" id="2874296"/>
    <lineage>
        <taxon>Eukaryota</taxon>
        <taxon>Metazoa</taxon>
        <taxon>Ecdysozoa</taxon>
        <taxon>Nematoda</taxon>
        <taxon>Chromadorea</taxon>
        <taxon>Rhabditida</taxon>
        <taxon>Spirurina</taxon>
        <taxon>Spiruromorpha</taxon>
        <taxon>Filarioidea</taxon>
        <taxon>Onchocercidae</taxon>
        <taxon>Cercopithifilaria</taxon>
    </lineage>
</organism>
<feature type="region of interest" description="Disordered" evidence="1">
    <location>
        <begin position="89"/>
        <end position="109"/>
    </location>
</feature>
<feature type="compositionally biased region" description="Polar residues" evidence="1">
    <location>
        <begin position="383"/>
        <end position="393"/>
    </location>
</feature>
<dbReference type="Proteomes" id="UP000746747">
    <property type="component" value="Unassembled WGS sequence"/>
</dbReference>
<feature type="compositionally biased region" description="Low complexity" evidence="1">
    <location>
        <begin position="291"/>
        <end position="306"/>
    </location>
</feature>
<feature type="non-terminal residue" evidence="2">
    <location>
        <position position="1"/>
    </location>
</feature>
<gene>
    <name evidence="2" type="ORF">CJOHNSTONI_LOCUS134</name>
</gene>
<feature type="compositionally biased region" description="Basic and acidic residues" evidence="1">
    <location>
        <begin position="178"/>
        <end position="193"/>
    </location>
</feature>
<feature type="region of interest" description="Disordered" evidence="1">
    <location>
        <begin position="148"/>
        <end position="345"/>
    </location>
</feature>
<feature type="compositionally biased region" description="Polar residues" evidence="1">
    <location>
        <begin position="271"/>
        <end position="282"/>
    </location>
</feature>
<feature type="compositionally biased region" description="Polar residues" evidence="1">
    <location>
        <begin position="309"/>
        <end position="339"/>
    </location>
</feature>
<dbReference type="EMBL" id="CAKAEH010000029">
    <property type="protein sequence ID" value="CAG9529566.1"/>
    <property type="molecule type" value="Genomic_DNA"/>
</dbReference>